<proteinExistence type="inferred from homology"/>
<evidence type="ECO:0000256" key="4">
    <source>
        <dbReference type="ARBA" id="ARBA00013795"/>
    </source>
</evidence>
<evidence type="ECO:0000256" key="9">
    <source>
        <dbReference type="ARBA" id="ARBA00022824"/>
    </source>
</evidence>
<keyword evidence="15" id="KW-1185">Reference proteome</keyword>
<evidence type="ECO:0000256" key="12">
    <source>
        <dbReference type="RuleBase" id="RU363112"/>
    </source>
</evidence>
<feature type="transmembrane region" description="Helical" evidence="12">
    <location>
        <begin position="176"/>
        <end position="196"/>
    </location>
</feature>
<feature type="region of interest" description="Disordered" evidence="13">
    <location>
        <begin position="1"/>
        <end position="23"/>
    </location>
</feature>
<keyword evidence="8 12" id="KW-0812">Transmembrane</keyword>
<evidence type="ECO:0000313" key="15">
    <source>
        <dbReference type="Proteomes" id="UP001648503"/>
    </source>
</evidence>
<comment type="caution">
    <text evidence="12">Lacks conserved residue(s) required for the propagation of feature annotation.</text>
</comment>
<keyword evidence="11 12" id="KW-0472">Membrane</keyword>
<dbReference type="InterPro" id="IPR007315">
    <property type="entry name" value="PIG-V/Gpi18"/>
</dbReference>
<name>A0ABQ8F9H6_9FUNG</name>
<keyword evidence="10 12" id="KW-1133">Transmembrane helix</keyword>
<comment type="function">
    <text evidence="12">Mannosyltransferase involved in glycosylphosphatidylinositol-anchor biosynthesis.</text>
</comment>
<keyword evidence="9 12" id="KW-0256">Endoplasmic reticulum</keyword>
<evidence type="ECO:0000313" key="14">
    <source>
        <dbReference type="EMBL" id="KAH6594509.1"/>
    </source>
</evidence>
<feature type="transmembrane region" description="Helical" evidence="12">
    <location>
        <begin position="217"/>
        <end position="243"/>
    </location>
</feature>
<dbReference type="Proteomes" id="UP001648503">
    <property type="component" value="Unassembled WGS sequence"/>
</dbReference>
<keyword evidence="6 12" id="KW-0328">Glycosyltransferase</keyword>
<evidence type="ECO:0000256" key="6">
    <source>
        <dbReference type="ARBA" id="ARBA00022676"/>
    </source>
</evidence>
<evidence type="ECO:0000256" key="7">
    <source>
        <dbReference type="ARBA" id="ARBA00022679"/>
    </source>
</evidence>
<evidence type="ECO:0000256" key="11">
    <source>
        <dbReference type="ARBA" id="ARBA00023136"/>
    </source>
</evidence>
<gene>
    <name evidence="14" type="ORF">BASA50_006458</name>
</gene>
<comment type="subcellular location">
    <subcellularLocation>
        <location evidence="1 12">Endoplasmic reticulum membrane</location>
        <topology evidence="1 12">Multi-pass membrane protein</topology>
    </subcellularLocation>
</comment>
<evidence type="ECO:0000256" key="10">
    <source>
        <dbReference type="ARBA" id="ARBA00022989"/>
    </source>
</evidence>
<accession>A0ABQ8F9H6</accession>
<feature type="transmembrane region" description="Helical" evidence="12">
    <location>
        <begin position="141"/>
        <end position="164"/>
    </location>
</feature>
<protein>
    <recommendedName>
        <fullName evidence="4 12">GPI mannosyltransferase 2</fullName>
        <ecNumber evidence="12">2.4.1.-</ecNumber>
    </recommendedName>
</protein>
<dbReference type="EMBL" id="JAFCIX010000332">
    <property type="protein sequence ID" value="KAH6594509.1"/>
    <property type="molecule type" value="Genomic_DNA"/>
</dbReference>
<evidence type="ECO:0000256" key="8">
    <source>
        <dbReference type="ARBA" id="ARBA00022692"/>
    </source>
</evidence>
<feature type="transmembrane region" description="Helical" evidence="12">
    <location>
        <begin position="307"/>
        <end position="326"/>
    </location>
</feature>
<keyword evidence="7 12" id="KW-0808">Transferase</keyword>
<dbReference type="EC" id="2.4.1.-" evidence="12"/>
<dbReference type="Pfam" id="PF04188">
    <property type="entry name" value="Mannosyl_trans2"/>
    <property type="match status" value="2"/>
</dbReference>
<dbReference type="PANTHER" id="PTHR12468:SF2">
    <property type="entry name" value="GPI MANNOSYLTRANSFERASE 2"/>
    <property type="match status" value="1"/>
</dbReference>
<keyword evidence="5 12" id="KW-0337">GPI-anchor biosynthesis</keyword>
<comment type="pathway">
    <text evidence="2 12">Glycolipid biosynthesis; glycosylphosphatidylinositol-anchor biosynthesis.</text>
</comment>
<evidence type="ECO:0000256" key="13">
    <source>
        <dbReference type="SAM" id="MobiDB-lite"/>
    </source>
</evidence>
<reference evidence="14 15" key="1">
    <citation type="submission" date="2021-02" db="EMBL/GenBank/DDBJ databases">
        <title>Variation within the Batrachochytrium salamandrivorans European outbreak.</title>
        <authorList>
            <person name="Kelly M."/>
            <person name="Pasmans F."/>
            <person name="Shea T.P."/>
            <person name="Munoz J.F."/>
            <person name="Carranza S."/>
            <person name="Cuomo C.A."/>
            <person name="Martel A."/>
        </authorList>
    </citation>
    <scope>NUCLEOTIDE SEQUENCE [LARGE SCALE GENOMIC DNA]</scope>
    <source>
        <strain evidence="14 15">AMFP18/2</strain>
    </source>
</reference>
<feature type="transmembrane region" description="Helical" evidence="12">
    <location>
        <begin position="413"/>
        <end position="431"/>
    </location>
</feature>
<comment type="caution">
    <text evidence="14">The sequence shown here is derived from an EMBL/GenBank/DDBJ whole genome shotgun (WGS) entry which is preliminary data.</text>
</comment>
<evidence type="ECO:0000256" key="5">
    <source>
        <dbReference type="ARBA" id="ARBA00022502"/>
    </source>
</evidence>
<evidence type="ECO:0000256" key="2">
    <source>
        <dbReference type="ARBA" id="ARBA00004687"/>
    </source>
</evidence>
<feature type="transmembrane region" description="Helical" evidence="12">
    <location>
        <begin position="355"/>
        <end position="379"/>
    </location>
</feature>
<comment type="similarity">
    <text evidence="3 12">Belongs to the PIGV family.</text>
</comment>
<dbReference type="PANTHER" id="PTHR12468">
    <property type="entry name" value="GPI MANNOSYLTRANSFERASE 2"/>
    <property type="match status" value="1"/>
</dbReference>
<organism evidence="14 15">
    <name type="scientific">Batrachochytrium salamandrivorans</name>
    <dbReference type="NCBI Taxonomy" id="1357716"/>
    <lineage>
        <taxon>Eukaryota</taxon>
        <taxon>Fungi</taxon>
        <taxon>Fungi incertae sedis</taxon>
        <taxon>Chytridiomycota</taxon>
        <taxon>Chytridiomycota incertae sedis</taxon>
        <taxon>Chytridiomycetes</taxon>
        <taxon>Rhizophydiales</taxon>
        <taxon>Rhizophydiales incertae sedis</taxon>
        <taxon>Batrachochytrium</taxon>
    </lineage>
</organism>
<evidence type="ECO:0000256" key="1">
    <source>
        <dbReference type="ARBA" id="ARBA00004477"/>
    </source>
</evidence>
<evidence type="ECO:0000256" key="3">
    <source>
        <dbReference type="ARBA" id="ARBA00008698"/>
    </source>
</evidence>
<sequence>MKNKSLNRSFNRTPRTSGAATTDDTPSTWLVVKLVFASRAIYLCIAVASSLLATEYDTSVTVSNKLSASTIHHTCTGSVSRIALSLMKPLIRWDAVYFLSIAESGYTYEQQFAFFPGLPLLMRSFAALLRLITGGSMCDQALLAMAGLFVTNMMFVGAAISLYWLSIHILRDNRLAVISAALFAFSPAGIFMSSIYTESPFAMCAFAGMLCMVRGRIWYASAWWFCASLIRANGILLAGFLVWDMLHPFSPQKNLSYYSWNLFCTGMDGIQRPWCTNFIPSLYSFVQDYYWNNGFLKYYTLQQIPNFLLATPYLLVSVMGISEFIYRYRLEVLSLGFITSQESERAQLIRTQLPFMYLWMAMLAICALFMHVQVILRFFTSMPMLFWVLAQWLGQCSSDTTAYRLGMAGSMFSVYYAVYPAVGAVLFACFLPPA</sequence>